<keyword evidence="1" id="KW-0472">Membrane</keyword>
<dbReference type="InterPro" id="IPR056230">
    <property type="entry name" value="TMEM62_C"/>
</dbReference>
<feature type="transmembrane region" description="Helical" evidence="1">
    <location>
        <begin position="448"/>
        <end position="466"/>
    </location>
</feature>
<dbReference type="Proteomes" id="UP000085678">
    <property type="component" value="Unplaced"/>
</dbReference>
<dbReference type="RefSeq" id="XP_013389484.1">
    <property type="nucleotide sequence ID" value="XM_013534030.1"/>
</dbReference>
<dbReference type="Pfam" id="PF24394">
    <property type="entry name" value="TMEM62_C"/>
    <property type="match status" value="1"/>
</dbReference>
<dbReference type="KEGG" id="lak:106158139"/>
<sequence length="630" mass="72253">MKSSILVVLFLALVISCGLLVKIFITDKIRRPVINTSSLSSRSAPPFPGAKEDNIFWFAQVSDLHFSIFYDPARVSQLKEFCSTHIDAIKPKLVLVTGDLTDAKHKDLQGSGQFQEEWTLYNDVLKETGVLKKTTWLDIRGNHDAFDVPSLTNQKNFYRTYSAQGKKHFHSYQHVEILPFGKYIFNAVDACPNPGPRRPFNFFGMLTQDSLDTLEEFARASEKSNATIWFGHYPTSLIGMPEPGLRHVMRHGIAYMCGHLHTLAGLVPKMHTLQKEGYLELELGDWKDNRMYRVVAMDHDLMSFTDVHFDTWPVILITNPKDALYTLPDREPTGRMLKSTHIRLLVFSPGKILSVEVSIDTVQVGFAKQAKGPLYVLAWNPTDYSKGVHTIKGQTLYTVAMLTALLPLLYFRIMKERKTVNCLHLPRFFDVVNEILRRIYYVSVYNNTFYPLVIYIVYITIGPWFIGHVLDGHVGLCFLFGIYVNGTLIPSNLTYVYGFFQILMFVIPLILYTGWCIQHRLRNLKKDKAMDKPTCKNYVKDHWSFLLIVFLQVWFAYGGFFKAYGTMAFLLGPFRTWSAVLAIYLHRNASNVERQELEMKPELSEQQFIAVTRNEDSSHCGAVNKLNSIQ</sequence>
<protein>
    <submittedName>
        <fullName evidence="6">Transmembrane protein 62-like</fullName>
    </submittedName>
</protein>
<gene>
    <name evidence="6" type="primary">LOC106158139</name>
</gene>
<dbReference type="OrthoDB" id="27234at2759"/>
<proteinExistence type="predicted"/>
<dbReference type="Gene3D" id="3.60.21.10">
    <property type="match status" value="1"/>
</dbReference>
<reference evidence="6" key="1">
    <citation type="submission" date="2025-08" db="UniProtKB">
        <authorList>
            <consortium name="RefSeq"/>
        </authorList>
    </citation>
    <scope>IDENTIFICATION</scope>
    <source>
        <tissue evidence="6">Gonads</tissue>
    </source>
</reference>
<dbReference type="SUPFAM" id="SSF56300">
    <property type="entry name" value="Metallo-dependent phosphatases"/>
    <property type="match status" value="1"/>
</dbReference>
<feature type="domain" description="TMEM62 C-terminal" evidence="4">
    <location>
        <begin position="399"/>
        <end position="525"/>
    </location>
</feature>
<evidence type="ECO:0000313" key="5">
    <source>
        <dbReference type="Proteomes" id="UP000085678"/>
    </source>
</evidence>
<organism evidence="5 6">
    <name type="scientific">Lingula anatina</name>
    <name type="common">Brachiopod</name>
    <name type="synonym">Lingula unguis</name>
    <dbReference type="NCBI Taxonomy" id="7574"/>
    <lineage>
        <taxon>Eukaryota</taxon>
        <taxon>Metazoa</taxon>
        <taxon>Spiralia</taxon>
        <taxon>Lophotrochozoa</taxon>
        <taxon>Brachiopoda</taxon>
        <taxon>Linguliformea</taxon>
        <taxon>Lingulata</taxon>
        <taxon>Lingulida</taxon>
        <taxon>Linguloidea</taxon>
        <taxon>Lingulidae</taxon>
        <taxon>Lingula</taxon>
    </lineage>
</organism>
<accession>A0A1S3HWP6</accession>
<keyword evidence="5" id="KW-1185">Reference proteome</keyword>
<feature type="domain" description="Calcineurin-like phosphoesterase" evidence="2">
    <location>
        <begin position="57"/>
        <end position="262"/>
    </location>
</feature>
<keyword evidence="1" id="KW-1133">Transmembrane helix</keyword>
<dbReference type="PANTHER" id="PTHR14795:SF0">
    <property type="entry name" value="TRANSMEMBRANE PROTEIN 62"/>
    <property type="match status" value="1"/>
</dbReference>
<dbReference type="InterPro" id="IPR056229">
    <property type="entry name" value="Ig_TMM62"/>
</dbReference>
<dbReference type="AlphaFoldDB" id="A0A1S3HWP6"/>
<dbReference type="InParanoid" id="A0A1S3HWP6"/>
<dbReference type="Pfam" id="PF00149">
    <property type="entry name" value="Metallophos"/>
    <property type="match status" value="1"/>
</dbReference>
<feature type="transmembrane region" description="Helical" evidence="1">
    <location>
        <begin position="395"/>
        <end position="411"/>
    </location>
</feature>
<dbReference type="CDD" id="cd07401">
    <property type="entry name" value="MPP_TMEM62_N"/>
    <property type="match status" value="1"/>
</dbReference>
<evidence type="ECO:0000259" key="4">
    <source>
        <dbReference type="Pfam" id="PF24394"/>
    </source>
</evidence>
<evidence type="ECO:0000259" key="3">
    <source>
        <dbReference type="Pfam" id="PF24384"/>
    </source>
</evidence>
<dbReference type="InterPro" id="IPR004843">
    <property type="entry name" value="Calcineurin-like_PHP"/>
</dbReference>
<dbReference type="STRING" id="7574.A0A1S3HWP6"/>
<keyword evidence="1" id="KW-0812">Transmembrane</keyword>
<dbReference type="InterPro" id="IPR029052">
    <property type="entry name" value="Metallo-depent_PP-like"/>
</dbReference>
<feature type="transmembrane region" description="Helical" evidence="1">
    <location>
        <begin position="495"/>
        <end position="517"/>
    </location>
</feature>
<name>A0A1S3HWP6_LINAN</name>
<evidence type="ECO:0000256" key="1">
    <source>
        <dbReference type="SAM" id="Phobius"/>
    </source>
</evidence>
<dbReference type="PANTHER" id="PTHR14795">
    <property type="entry name" value="HELICASE RELATED"/>
    <property type="match status" value="1"/>
</dbReference>
<dbReference type="GO" id="GO:0016787">
    <property type="term" value="F:hydrolase activity"/>
    <property type="evidence" value="ECO:0007669"/>
    <property type="project" value="InterPro"/>
</dbReference>
<evidence type="ECO:0000259" key="2">
    <source>
        <dbReference type="Pfam" id="PF00149"/>
    </source>
</evidence>
<dbReference type="PROSITE" id="PS51257">
    <property type="entry name" value="PROKAR_LIPOPROTEIN"/>
    <property type="match status" value="1"/>
</dbReference>
<dbReference type="InterPro" id="IPR041871">
    <property type="entry name" value="MPP_TMEM62"/>
</dbReference>
<dbReference type="Pfam" id="PF24384">
    <property type="entry name" value="Ig_TMM62"/>
    <property type="match status" value="1"/>
</dbReference>
<feature type="transmembrane region" description="Helical" evidence="1">
    <location>
        <begin position="538"/>
        <end position="557"/>
    </location>
</feature>
<dbReference type="GeneID" id="106158139"/>
<feature type="domain" description="TMEM62 Ig-like" evidence="3">
    <location>
        <begin position="311"/>
        <end position="387"/>
    </location>
</feature>
<evidence type="ECO:0000313" key="6">
    <source>
        <dbReference type="RefSeq" id="XP_013389484.1"/>
    </source>
</evidence>